<feature type="signal peptide" evidence="9">
    <location>
        <begin position="1"/>
        <end position="30"/>
    </location>
</feature>
<evidence type="ECO:0000256" key="6">
    <source>
        <dbReference type="ARBA" id="ARBA00022837"/>
    </source>
</evidence>
<feature type="region of interest" description="Disordered" evidence="8">
    <location>
        <begin position="585"/>
        <end position="604"/>
    </location>
</feature>
<evidence type="ECO:0000256" key="7">
    <source>
        <dbReference type="ARBA" id="ARBA00023157"/>
    </source>
</evidence>
<dbReference type="GO" id="GO:0052689">
    <property type="term" value="F:carboxylic ester hydrolase activity"/>
    <property type="evidence" value="ECO:0007669"/>
    <property type="project" value="UniProtKB-KW"/>
</dbReference>
<comment type="similarity">
    <text evidence="1">Belongs to the tannase family.</text>
</comment>
<dbReference type="Pfam" id="PF07519">
    <property type="entry name" value="Tannase"/>
    <property type="match status" value="1"/>
</dbReference>
<evidence type="ECO:0000256" key="2">
    <source>
        <dbReference type="ARBA" id="ARBA00022487"/>
    </source>
</evidence>
<dbReference type="Proteomes" id="UP000190675">
    <property type="component" value="Chromosome I"/>
</dbReference>
<evidence type="ECO:0000256" key="4">
    <source>
        <dbReference type="ARBA" id="ARBA00022729"/>
    </source>
</evidence>
<proteinExistence type="inferred from homology"/>
<feature type="chain" id="PRO_5013133103" evidence="9">
    <location>
        <begin position="31"/>
        <end position="604"/>
    </location>
</feature>
<dbReference type="OrthoDB" id="7197884at2"/>
<evidence type="ECO:0000256" key="5">
    <source>
        <dbReference type="ARBA" id="ARBA00022801"/>
    </source>
</evidence>
<keyword evidence="5" id="KW-0378">Hydrolase</keyword>
<dbReference type="EMBL" id="LT670818">
    <property type="protein sequence ID" value="SHH54973.1"/>
    <property type="molecule type" value="Genomic_DNA"/>
</dbReference>
<dbReference type="InterPro" id="IPR011118">
    <property type="entry name" value="Tannase/feruloyl_esterase"/>
</dbReference>
<keyword evidence="7" id="KW-1015">Disulfide bond</keyword>
<keyword evidence="2" id="KW-0719">Serine esterase</keyword>
<dbReference type="AlphaFoldDB" id="A0A1M5TX57"/>
<organism evidence="10 11">
    <name type="scientific">Bradyrhizobium erythrophlei</name>
    <dbReference type="NCBI Taxonomy" id="1437360"/>
    <lineage>
        <taxon>Bacteria</taxon>
        <taxon>Pseudomonadati</taxon>
        <taxon>Pseudomonadota</taxon>
        <taxon>Alphaproteobacteria</taxon>
        <taxon>Hyphomicrobiales</taxon>
        <taxon>Nitrobacteraceae</taxon>
        <taxon>Bradyrhizobium</taxon>
    </lineage>
</organism>
<protein>
    <submittedName>
        <fullName evidence="10">Tannase and feruloyl esterase</fullName>
    </submittedName>
</protein>
<evidence type="ECO:0000256" key="8">
    <source>
        <dbReference type="SAM" id="MobiDB-lite"/>
    </source>
</evidence>
<evidence type="ECO:0000256" key="1">
    <source>
        <dbReference type="ARBA" id="ARBA00006249"/>
    </source>
</evidence>
<accession>A0A1M5TX57</accession>
<evidence type="ECO:0000313" key="10">
    <source>
        <dbReference type="EMBL" id="SHH54973.1"/>
    </source>
</evidence>
<sequence length="604" mass="63827">MKYSGVISHFCVLIISLAAAVVALTDSAAAAPPACTGLATNPLYELANNPAIKSVTSTIKTTAAPASIHYCNVTLVYGTNANQNITIAVGLPLSAADGGSGGIQGAWNGRTEGLGGGGCSGNLSVDAAVNAGYVGSGTDGGHTGGDCNPGVNADHTYNLEFIQDFFRVGLKQEILWSKRIATSYYGRTPSYNYWNGCSTGGRQGYLLAQELGDQLDGVLASAPAMYWTRFQTAQMWGELAMFDKAGEVPQGPISPAKLVAVQKAAVAACDANDGVVDGIIDDARTCHFNAKANVCGQPGAPAAPNCLSADEAEAVNKIWHGPHNKYGDRIWFGLDRGSDFSILDGPTPFSLGVTQFAWDLTDPSYSPPSTKWNTVTLEGPGMSYPEVAQAGSRNIADVTDTFGPLDGFRARGGKMITFVGGNDQFIYPRGVLNYYRQMAERYQKHDDRTGFEGVQSFYRLFRAPGVGHCGAPVFSLGTTGPWPQGGADFAALVNWVEKGIAPGQVLGTSSAPAMTRPLCPYPQTAQYKGTGDIHAAANWTCGGNLETREAVCPNVVVKYKDEVDGPLDYAANGVDPGFCKGGRMARDDDHDHHDHDDGRSHHDD</sequence>
<evidence type="ECO:0000256" key="9">
    <source>
        <dbReference type="SAM" id="SignalP"/>
    </source>
</evidence>
<dbReference type="PANTHER" id="PTHR33938">
    <property type="entry name" value="FERULOYL ESTERASE B-RELATED"/>
    <property type="match status" value="1"/>
</dbReference>
<keyword evidence="6" id="KW-0106">Calcium</keyword>
<dbReference type="GO" id="GO:0046872">
    <property type="term" value="F:metal ion binding"/>
    <property type="evidence" value="ECO:0007669"/>
    <property type="project" value="UniProtKB-KW"/>
</dbReference>
<dbReference type="InterPro" id="IPR029058">
    <property type="entry name" value="AB_hydrolase_fold"/>
</dbReference>
<reference evidence="10 11" key="1">
    <citation type="submission" date="2016-11" db="EMBL/GenBank/DDBJ databases">
        <authorList>
            <person name="Jaros S."/>
            <person name="Januszkiewicz K."/>
            <person name="Wedrychowicz H."/>
        </authorList>
    </citation>
    <scope>NUCLEOTIDE SEQUENCE [LARGE SCALE GENOMIC DNA]</scope>
    <source>
        <strain evidence="10 11">GAS242</strain>
    </source>
</reference>
<dbReference type="SUPFAM" id="SSF53474">
    <property type="entry name" value="alpha/beta-Hydrolases"/>
    <property type="match status" value="2"/>
</dbReference>
<evidence type="ECO:0000313" key="11">
    <source>
        <dbReference type="Proteomes" id="UP000190675"/>
    </source>
</evidence>
<keyword evidence="4 9" id="KW-0732">Signal</keyword>
<name>A0A1M5TX57_9BRAD</name>
<keyword evidence="3" id="KW-0479">Metal-binding</keyword>
<dbReference type="RefSeq" id="WP_079571287.1">
    <property type="nucleotide sequence ID" value="NZ_LT670818.1"/>
</dbReference>
<dbReference type="PANTHER" id="PTHR33938:SF8">
    <property type="entry name" value="CARBOXYLIC ESTER HYDROLASE"/>
    <property type="match status" value="1"/>
</dbReference>
<gene>
    <name evidence="10" type="ORF">SAMN05444169_8017</name>
</gene>
<evidence type="ECO:0000256" key="3">
    <source>
        <dbReference type="ARBA" id="ARBA00022723"/>
    </source>
</evidence>